<evidence type="ECO:0008006" key="5">
    <source>
        <dbReference type="Google" id="ProtNLM"/>
    </source>
</evidence>
<keyword evidence="2" id="KW-0812">Transmembrane</keyword>
<sequence>MGWLIFIDILLIIVLALMLSVTVNVHLNDETRIKIRYAGITIFSVSPEDEKHKKQKKSKEKQKKSPDDKSDNISADNEKPVQNTEGTSDKANGSSDISKESKKTHKVGKKADNNGNNGLLSKLGLSGDVGETIEFVKQLILSASKPVKRLIGHIRVSNFYLFITASGEDAAQAAMNYGKINWLVHTALAVLYNTVKLDVKKIDITADFTSGKTEYELSCKVKLRLGTAIGCVLWFLFRTAKLYLKINSKNVNKTATAESNTKPKAEKA</sequence>
<feature type="compositionally biased region" description="Basic residues" evidence="1">
    <location>
        <begin position="53"/>
        <end position="62"/>
    </location>
</feature>
<keyword evidence="2" id="KW-0472">Membrane</keyword>
<dbReference type="OrthoDB" id="1853337at2"/>
<dbReference type="EMBL" id="CZBY01000010">
    <property type="protein sequence ID" value="CUQ87108.1"/>
    <property type="molecule type" value="Genomic_DNA"/>
</dbReference>
<evidence type="ECO:0000256" key="2">
    <source>
        <dbReference type="SAM" id="Phobius"/>
    </source>
</evidence>
<organism evidence="3 4">
    <name type="scientific">[Eubacterium] siraeum</name>
    <dbReference type="NCBI Taxonomy" id="39492"/>
    <lineage>
        <taxon>Bacteria</taxon>
        <taxon>Bacillati</taxon>
        <taxon>Bacillota</taxon>
        <taxon>Clostridia</taxon>
        <taxon>Eubacteriales</taxon>
        <taxon>Oscillospiraceae</taxon>
        <taxon>Oscillospiraceae incertae sedis</taxon>
    </lineage>
</organism>
<dbReference type="Proteomes" id="UP000095662">
    <property type="component" value="Unassembled WGS sequence"/>
</dbReference>
<gene>
    <name evidence="3" type="ORF">ERS852540_01435</name>
</gene>
<protein>
    <recommendedName>
        <fullName evidence="5">DUF2953 domain-containing protein</fullName>
    </recommendedName>
</protein>
<evidence type="ECO:0000313" key="4">
    <source>
        <dbReference type="Proteomes" id="UP000095662"/>
    </source>
</evidence>
<feature type="region of interest" description="Disordered" evidence="1">
    <location>
        <begin position="48"/>
        <end position="113"/>
    </location>
</feature>
<feature type="compositionally biased region" description="Basic and acidic residues" evidence="1">
    <location>
        <begin position="63"/>
        <end position="79"/>
    </location>
</feature>
<proteinExistence type="predicted"/>
<evidence type="ECO:0000313" key="3">
    <source>
        <dbReference type="EMBL" id="CUQ87108.1"/>
    </source>
</evidence>
<dbReference type="STRING" id="39492.ERS852540_01435"/>
<feature type="transmembrane region" description="Helical" evidence="2">
    <location>
        <begin position="6"/>
        <end position="27"/>
    </location>
</feature>
<reference evidence="3 4" key="1">
    <citation type="submission" date="2015-09" db="EMBL/GenBank/DDBJ databases">
        <authorList>
            <consortium name="Pathogen Informatics"/>
        </authorList>
    </citation>
    <scope>NUCLEOTIDE SEQUENCE [LARGE SCALE GENOMIC DNA]</scope>
    <source>
        <strain evidence="3 4">2789STDY5834928</strain>
    </source>
</reference>
<evidence type="ECO:0000256" key="1">
    <source>
        <dbReference type="SAM" id="MobiDB-lite"/>
    </source>
</evidence>
<feature type="compositionally biased region" description="Polar residues" evidence="1">
    <location>
        <begin position="80"/>
        <end position="96"/>
    </location>
</feature>
<name>A0A174ZRP7_9FIRM</name>
<keyword evidence="2" id="KW-1133">Transmembrane helix</keyword>
<dbReference type="AlphaFoldDB" id="A0A174ZRP7"/>
<accession>A0A174ZRP7</accession>